<accession>A0A6A6QT33</accession>
<dbReference type="SUPFAM" id="SSF54637">
    <property type="entry name" value="Thioesterase/thiol ester dehydrase-isomerase"/>
    <property type="match status" value="1"/>
</dbReference>
<dbReference type="InterPro" id="IPR039298">
    <property type="entry name" value="ACOT13"/>
</dbReference>
<comment type="similarity">
    <text evidence="1">Belongs to the thioesterase PaaI family.</text>
</comment>
<dbReference type="CDD" id="cd03443">
    <property type="entry name" value="PaaI_thioesterase"/>
    <property type="match status" value="1"/>
</dbReference>
<keyword evidence="4" id="KW-0413">Isomerase</keyword>
<name>A0A6A6QT33_9PEZI</name>
<protein>
    <submittedName>
        <fullName evidence="4">Thioesterase/thiol ester dehydrase-isomerase</fullName>
    </submittedName>
</protein>
<sequence>MSTEVVDSEILAHVERFWAGRKPQSPIYQFLLSDISLTSASKGLVRARLQLTENHVNSHGGIHGVVSACLVDWMGGLAIASYDLRGKTGVSTDIHISYASSARKGDWIEVEGKTNRVGGTMAYTTTTIYKVVDDKPGPVVAAGSHTKFLKI</sequence>
<feature type="domain" description="Thioesterase" evidence="3">
    <location>
        <begin position="59"/>
        <end position="131"/>
    </location>
</feature>
<dbReference type="GO" id="GO:0047617">
    <property type="term" value="F:fatty acyl-CoA hydrolase activity"/>
    <property type="evidence" value="ECO:0007669"/>
    <property type="project" value="InterPro"/>
</dbReference>
<keyword evidence="2" id="KW-0378">Hydrolase</keyword>
<dbReference type="PANTHER" id="PTHR21660:SF11">
    <property type="entry name" value="FAMILY PROTEIN, PUTATIVE (AFU_ORTHOLOGUE AFUA_4G04355)-RELATED"/>
    <property type="match status" value="1"/>
</dbReference>
<organism evidence="4 5">
    <name type="scientific">Lophium mytilinum</name>
    <dbReference type="NCBI Taxonomy" id="390894"/>
    <lineage>
        <taxon>Eukaryota</taxon>
        <taxon>Fungi</taxon>
        <taxon>Dikarya</taxon>
        <taxon>Ascomycota</taxon>
        <taxon>Pezizomycotina</taxon>
        <taxon>Dothideomycetes</taxon>
        <taxon>Pleosporomycetidae</taxon>
        <taxon>Mytilinidiales</taxon>
        <taxon>Mytilinidiaceae</taxon>
        <taxon>Lophium</taxon>
    </lineage>
</organism>
<dbReference type="EMBL" id="MU004189">
    <property type="protein sequence ID" value="KAF2495120.1"/>
    <property type="molecule type" value="Genomic_DNA"/>
</dbReference>
<dbReference type="InterPro" id="IPR029069">
    <property type="entry name" value="HotDog_dom_sf"/>
</dbReference>
<evidence type="ECO:0000259" key="3">
    <source>
        <dbReference type="Pfam" id="PF03061"/>
    </source>
</evidence>
<dbReference type="NCBIfam" id="TIGR00369">
    <property type="entry name" value="unchar_dom_1"/>
    <property type="match status" value="1"/>
</dbReference>
<dbReference type="InterPro" id="IPR006683">
    <property type="entry name" value="Thioestr_dom"/>
</dbReference>
<dbReference type="PANTHER" id="PTHR21660">
    <property type="entry name" value="THIOESTERASE SUPERFAMILY MEMBER-RELATED"/>
    <property type="match status" value="1"/>
</dbReference>
<dbReference type="GO" id="GO:0016853">
    <property type="term" value="F:isomerase activity"/>
    <property type="evidence" value="ECO:0007669"/>
    <property type="project" value="UniProtKB-KW"/>
</dbReference>
<dbReference type="FunFam" id="3.10.129.10:FF:000033">
    <property type="entry name" value="acyl-coenzyme A thioesterase 13"/>
    <property type="match status" value="1"/>
</dbReference>
<dbReference type="Pfam" id="PF03061">
    <property type="entry name" value="4HBT"/>
    <property type="match status" value="1"/>
</dbReference>
<evidence type="ECO:0000313" key="5">
    <source>
        <dbReference type="Proteomes" id="UP000799750"/>
    </source>
</evidence>
<keyword evidence="5" id="KW-1185">Reference proteome</keyword>
<proteinExistence type="inferred from homology"/>
<dbReference type="Proteomes" id="UP000799750">
    <property type="component" value="Unassembled WGS sequence"/>
</dbReference>
<evidence type="ECO:0000313" key="4">
    <source>
        <dbReference type="EMBL" id="KAF2495120.1"/>
    </source>
</evidence>
<gene>
    <name evidence="4" type="ORF">BU16DRAFT_539119</name>
</gene>
<dbReference type="Gene3D" id="3.10.129.10">
    <property type="entry name" value="Hotdog Thioesterase"/>
    <property type="match status" value="1"/>
</dbReference>
<reference evidence="4" key="1">
    <citation type="journal article" date="2020" name="Stud. Mycol.">
        <title>101 Dothideomycetes genomes: a test case for predicting lifestyles and emergence of pathogens.</title>
        <authorList>
            <person name="Haridas S."/>
            <person name="Albert R."/>
            <person name="Binder M."/>
            <person name="Bloem J."/>
            <person name="Labutti K."/>
            <person name="Salamov A."/>
            <person name="Andreopoulos B."/>
            <person name="Baker S."/>
            <person name="Barry K."/>
            <person name="Bills G."/>
            <person name="Bluhm B."/>
            <person name="Cannon C."/>
            <person name="Castanera R."/>
            <person name="Culley D."/>
            <person name="Daum C."/>
            <person name="Ezra D."/>
            <person name="Gonzalez J."/>
            <person name="Henrissat B."/>
            <person name="Kuo A."/>
            <person name="Liang C."/>
            <person name="Lipzen A."/>
            <person name="Lutzoni F."/>
            <person name="Magnuson J."/>
            <person name="Mondo S."/>
            <person name="Nolan M."/>
            <person name="Ohm R."/>
            <person name="Pangilinan J."/>
            <person name="Park H.-J."/>
            <person name="Ramirez L."/>
            <person name="Alfaro M."/>
            <person name="Sun H."/>
            <person name="Tritt A."/>
            <person name="Yoshinaga Y."/>
            <person name="Zwiers L.-H."/>
            <person name="Turgeon B."/>
            <person name="Goodwin S."/>
            <person name="Spatafora J."/>
            <person name="Crous P."/>
            <person name="Grigoriev I."/>
        </authorList>
    </citation>
    <scope>NUCLEOTIDE SEQUENCE</scope>
    <source>
        <strain evidence="4">CBS 269.34</strain>
    </source>
</reference>
<evidence type="ECO:0000256" key="1">
    <source>
        <dbReference type="ARBA" id="ARBA00008324"/>
    </source>
</evidence>
<evidence type="ECO:0000256" key="2">
    <source>
        <dbReference type="ARBA" id="ARBA00022801"/>
    </source>
</evidence>
<dbReference type="AlphaFoldDB" id="A0A6A6QT33"/>
<dbReference type="InterPro" id="IPR003736">
    <property type="entry name" value="PAAI_dom"/>
</dbReference>
<dbReference type="OrthoDB" id="46529at2759"/>